<name>A0A2Z3KFV3_LACLL</name>
<proteinExistence type="predicted"/>
<reference evidence="1 2" key="1">
    <citation type="submission" date="2018-03" db="EMBL/GenBank/DDBJ databases">
        <title>Genome sequence of Lactococcus lactis strain 14B4 from almond drupe.</title>
        <authorList>
            <person name="Tran T.D."/>
            <person name="McGarvey J.A."/>
            <person name="Huynh S."/>
            <person name="Parker C.T."/>
        </authorList>
    </citation>
    <scope>NUCLEOTIDE SEQUENCE [LARGE SCALE GENOMIC DNA]</scope>
    <source>
        <strain evidence="1 2">14B4</strain>
    </source>
</reference>
<dbReference type="Proteomes" id="UP000245919">
    <property type="component" value="Chromosome"/>
</dbReference>
<accession>A0A2Z3KFV3</accession>
<dbReference type="RefSeq" id="WP_109991257.1">
    <property type="nucleotide sequence ID" value="NZ_CP028160.1"/>
</dbReference>
<sequence length="186" mass="21706">MEQVIVEQQEVQPLAEWNGLVYFKGMYITEAERQAYIEEDEQEVIQWQNWLDKHAGKKNASETDVILTVFFNFYQKTIQEVKLAARYLKETSLENFNFDSLSYVSASNHAKNMIIRLKEIKEVVQACYDTLGTPIMKVTKGKSINAYLDSIQRGLTQYYSFAYQLIEGHKAARQKAIEENNLQRLM</sequence>
<dbReference type="AlphaFoldDB" id="A0A2Z3KFV3"/>
<dbReference type="GeneID" id="89634197"/>
<dbReference type="EMBL" id="CP028160">
    <property type="protein sequence ID" value="AWN66570.1"/>
    <property type="molecule type" value="Genomic_DNA"/>
</dbReference>
<gene>
    <name evidence="1" type="ORF">LL14B4_10435</name>
</gene>
<protein>
    <submittedName>
        <fullName evidence="1">Uncharacterized protein</fullName>
    </submittedName>
</protein>
<evidence type="ECO:0000313" key="1">
    <source>
        <dbReference type="EMBL" id="AWN66570.1"/>
    </source>
</evidence>
<evidence type="ECO:0000313" key="2">
    <source>
        <dbReference type="Proteomes" id="UP000245919"/>
    </source>
</evidence>
<organism evidence="1 2">
    <name type="scientific">Lactococcus lactis subsp. lactis</name>
    <name type="common">Streptococcus lactis</name>
    <dbReference type="NCBI Taxonomy" id="1360"/>
    <lineage>
        <taxon>Bacteria</taxon>
        <taxon>Bacillati</taxon>
        <taxon>Bacillota</taxon>
        <taxon>Bacilli</taxon>
        <taxon>Lactobacillales</taxon>
        <taxon>Streptococcaceae</taxon>
        <taxon>Lactococcus</taxon>
    </lineage>
</organism>